<dbReference type="EMBL" id="BARW01028432">
    <property type="protein sequence ID" value="GAJ12849.1"/>
    <property type="molecule type" value="Genomic_DNA"/>
</dbReference>
<accession>X1U5R8</accession>
<gene>
    <name evidence="1" type="ORF">S12H4_45901</name>
</gene>
<dbReference type="AlphaFoldDB" id="X1U5R8"/>
<protein>
    <submittedName>
        <fullName evidence="1">Uncharacterized protein</fullName>
    </submittedName>
</protein>
<comment type="caution">
    <text evidence="1">The sequence shown here is derived from an EMBL/GenBank/DDBJ whole genome shotgun (WGS) entry which is preliminary data.</text>
</comment>
<name>X1U5R8_9ZZZZ</name>
<reference evidence="1" key="1">
    <citation type="journal article" date="2014" name="Front. Microbiol.">
        <title>High frequency of phylogenetically diverse reductive dehalogenase-homologous genes in deep subseafloor sedimentary metagenomes.</title>
        <authorList>
            <person name="Kawai M."/>
            <person name="Futagami T."/>
            <person name="Toyoda A."/>
            <person name="Takaki Y."/>
            <person name="Nishi S."/>
            <person name="Hori S."/>
            <person name="Arai W."/>
            <person name="Tsubouchi T."/>
            <person name="Morono Y."/>
            <person name="Uchiyama I."/>
            <person name="Ito T."/>
            <person name="Fujiyama A."/>
            <person name="Inagaki F."/>
            <person name="Takami H."/>
        </authorList>
    </citation>
    <scope>NUCLEOTIDE SEQUENCE</scope>
    <source>
        <strain evidence="1">Expedition CK06-06</strain>
    </source>
</reference>
<proteinExistence type="predicted"/>
<evidence type="ECO:0000313" key="1">
    <source>
        <dbReference type="EMBL" id="GAJ12849.1"/>
    </source>
</evidence>
<organism evidence="1">
    <name type="scientific">marine sediment metagenome</name>
    <dbReference type="NCBI Taxonomy" id="412755"/>
    <lineage>
        <taxon>unclassified sequences</taxon>
        <taxon>metagenomes</taxon>
        <taxon>ecological metagenomes</taxon>
    </lineage>
</organism>
<sequence length="102" mass="12140">MAEFTLISPRKRQLKPLVEAALHPVLVIQDKCNELRLLEVGIRRTEQKLQGFETRYGLPSTEFVRRYEQDRLEETLEFAEWIGEYRLLEPLLEKADALRELR</sequence>